<evidence type="ECO:0000256" key="3">
    <source>
        <dbReference type="ARBA" id="ARBA00022679"/>
    </source>
</evidence>
<dbReference type="Gene3D" id="1.10.600.10">
    <property type="entry name" value="Farnesyl Diphosphate Synthase"/>
    <property type="match status" value="1"/>
</dbReference>
<reference evidence="7 8" key="1">
    <citation type="submission" date="2020-01" db="EMBL/GenBank/DDBJ databases">
        <title>A novel Bacillus sp. from Pasinler.</title>
        <authorList>
            <person name="Adiguzel A."/>
            <person name="Ay H."/>
            <person name="Baltaci M.O."/>
        </authorList>
    </citation>
    <scope>NUCLEOTIDE SEQUENCE [LARGE SCALE GENOMIC DNA]</scope>
    <source>
        <strain evidence="7 8">P1</strain>
    </source>
</reference>
<evidence type="ECO:0000256" key="4">
    <source>
        <dbReference type="ARBA" id="ARBA00022723"/>
    </source>
</evidence>
<dbReference type="SFLD" id="SFLDS00005">
    <property type="entry name" value="Isoprenoid_Synthase_Type_I"/>
    <property type="match status" value="1"/>
</dbReference>
<comment type="cofactor">
    <cofactor evidence="1">
        <name>Mg(2+)</name>
        <dbReference type="ChEBI" id="CHEBI:18420"/>
    </cofactor>
</comment>
<comment type="caution">
    <text evidence="7">The sequence shown here is derived from an EMBL/GenBank/DDBJ whole genome shotgun (WGS) entry which is preliminary data.</text>
</comment>
<accession>A0ABX0A319</accession>
<dbReference type="InterPro" id="IPR033749">
    <property type="entry name" value="Polyprenyl_synt_CS"/>
</dbReference>
<dbReference type="PANTHER" id="PTHR12001:SF69">
    <property type="entry name" value="ALL TRANS-POLYPRENYL-DIPHOSPHATE SYNTHASE PDSS1"/>
    <property type="match status" value="1"/>
</dbReference>
<keyword evidence="8" id="KW-1185">Reference proteome</keyword>
<organism evidence="7 8">
    <name type="scientific">Pallidibacillus pasinlerensis</name>
    <dbReference type="NCBI Taxonomy" id="2703818"/>
    <lineage>
        <taxon>Bacteria</taxon>
        <taxon>Bacillati</taxon>
        <taxon>Bacillota</taxon>
        <taxon>Bacilli</taxon>
        <taxon>Bacillales</taxon>
        <taxon>Bacillaceae</taxon>
        <taxon>Pallidibacillus</taxon>
    </lineage>
</organism>
<evidence type="ECO:0000313" key="7">
    <source>
        <dbReference type="EMBL" id="NCU16379.1"/>
    </source>
</evidence>
<evidence type="ECO:0000256" key="6">
    <source>
        <dbReference type="RuleBase" id="RU004466"/>
    </source>
</evidence>
<dbReference type="PROSITE" id="PS00723">
    <property type="entry name" value="POLYPRENYL_SYNTHASE_1"/>
    <property type="match status" value="1"/>
</dbReference>
<dbReference type="PANTHER" id="PTHR12001">
    <property type="entry name" value="GERANYLGERANYL PYROPHOSPHATE SYNTHASE"/>
    <property type="match status" value="1"/>
</dbReference>
<protein>
    <submittedName>
        <fullName evidence="7">Heptaprenyl diphosphate synthase component II</fullName>
    </submittedName>
</protein>
<keyword evidence="4" id="KW-0479">Metal-binding</keyword>
<dbReference type="InterPro" id="IPR000092">
    <property type="entry name" value="Polyprenyl_synt"/>
</dbReference>
<dbReference type="EMBL" id="JAACYS010000003">
    <property type="protein sequence ID" value="NCU16379.1"/>
    <property type="molecule type" value="Genomic_DNA"/>
</dbReference>
<dbReference type="Proteomes" id="UP000743899">
    <property type="component" value="Unassembled WGS sequence"/>
</dbReference>
<dbReference type="NCBIfam" id="TIGR02748">
    <property type="entry name" value="GerC3_HepT"/>
    <property type="match status" value="1"/>
</dbReference>
<comment type="similarity">
    <text evidence="2 6">Belongs to the FPP/GGPP synthase family.</text>
</comment>
<evidence type="ECO:0000256" key="2">
    <source>
        <dbReference type="ARBA" id="ARBA00006706"/>
    </source>
</evidence>
<evidence type="ECO:0000256" key="5">
    <source>
        <dbReference type="ARBA" id="ARBA00022842"/>
    </source>
</evidence>
<sequence>MNYKKVYSILNKDLKIIEKELENVLEADSPILKESSLHYLQAGGKRIRPVFVLLSAKFGDYNIDTVKDVAVALELIHMASLIHDDVIDDAYTRRGRPTVKAKWDNKISMYTGDFILALSLEIITSLEDHNAHKILSDTIVELSVGEIEQIRDKYNFDQSITNYFRRIKRKTALLIAASCKLGAIAANVPSHLQKKLYYFGYYAGMAFQITDDILDFTSTEEKLGKPVGGDLLQGNITLPVLFAMKDPELKQKISTVHELMDPDELHNIIQLIINTDAIQKSNQICTMYLNKAYEMLSDLPENDTKLMLKTMLNFIGKRNF</sequence>
<dbReference type="InterPro" id="IPR008949">
    <property type="entry name" value="Isoprenoid_synthase_dom_sf"/>
</dbReference>
<keyword evidence="5" id="KW-0460">Magnesium</keyword>
<dbReference type="RefSeq" id="WP_161919215.1">
    <property type="nucleotide sequence ID" value="NZ_JAACYS010000003.1"/>
</dbReference>
<dbReference type="SUPFAM" id="SSF48576">
    <property type="entry name" value="Terpenoid synthases"/>
    <property type="match status" value="1"/>
</dbReference>
<evidence type="ECO:0000313" key="8">
    <source>
        <dbReference type="Proteomes" id="UP000743899"/>
    </source>
</evidence>
<dbReference type="InterPro" id="IPR014119">
    <property type="entry name" value="GerC3_HepT"/>
</dbReference>
<name>A0ABX0A319_9BACI</name>
<gene>
    <name evidence="7" type="primary">hepT</name>
    <name evidence="7" type="ORF">GW534_01125</name>
</gene>
<dbReference type="Pfam" id="PF00348">
    <property type="entry name" value="polyprenyl_synt"/>
    <property type="match status" value="1"/>
</dbReference>
<dbReference type="CDD" id="cd00685">
    <property type="entry name" value="Trans_IPPS_HT"/>
    <property type="match status" value="1"/>
</dbReference>
<keyword evidence="3 6" id="KW-0808">Transferase</keyword>
<evidence type="ECO:0000256" key="1">
    <source>
        <dbReference type="ARBA" id="ARBA00001946"/>
    </source>
</evidence>
<proteinExistence type="inferred from homology"/>